<dbReference type="EMBL" id="JACHHN010000001">
    <property type="protein sequence ID" value="MBB5190100.1"/>
    <property type="molecule type" value="Genomic_DNA"/>
</dbReference>
<evidence type="ECO:0000313" key="3">
    <source>
        <dbReference type="Proteomes" id="UP000543030"/>
    </source>
</evidence>
<evidence type="ECO:0000313" key="2">
    <source>
        <dbReference type="EMBL" id="MBB5190100.1"/>
    </source>
</evidence>
<keyword evidence="3" id="KW-1185">Reference proteome</keyword>
<dbReference type="Proteomes" id="UP000543030">
    <property type="component" value="Unassembled WGS sequence"/>
</dbReference>
<accession>A0A840RCL4</accession>
<protein>
    <recommendedName>
        <fullName evidence="1">Large polyvalent protein associated domain-containing protein</fullName>
    </recommendedName>
</protein>
<feature type="domain" description="Large polyvalent protein associated" evidence="1">
    <location>
        <begin position="2"/>
        <end position="87"/>
    </location>
</feature>
<gene>
    <name evidence="2" type="ORF">HNQ50_000810</name>
</gene>
<name>A0A840RCL4_9NEIS</name>
<dbReference type="Pfam" id="PF18857">
    <property type="entry name" value="LPD38"/>
    <property type="match status" value="1"/>
</dbReference>
<proteinExistence type="predicted"/>
<dbReference type="AlphaFoldDB" id="A0A840RCL4"/>
<organism evidence="2 3">
    <name type="scientific">Silvimonas terrae</name>
    <dbReference type="NCBI Taxonomy" id="300266"/>
    <lineage>
        <taxon>Bacteria</taxon>
        <taxon>Pseudomonadati</taxon>
        <taxon>Pseudomonadota</taxon>
        <taxon>Betaproteobacteria</taxon>
        <taxon>Neisseriales</taxon>
        <taxon>Chitinibacteraceae</taxon>
        <taxon>Silvimonas</taxon>
    </lineage>
</organism>
<comment type="caution">
    <text evidence="2">The sequence shown here is derived from an EMBL/GenBank/DDBJ whole genome shotgun (WGS) entry which is preliminary data.</text>
</comment>
<dbReference type="InterPro" id="IPR040561">
    <property type="entry name" value="LPD38"/>
</dbReference>
<reference evidence="2 3" key="1">
    <citation type="submission" date="2020-08" db="EMBL/GenBank/DDBJ databases">
        <title>Genomic Encyclopedia of Type Strains, Phase IV (KMG-IV): sequencing the most valuable type-strain genomes for metagenomic binning, comparative biology and taxonomic classification.</title>
        <authorList>
            <person name="Goeker M."/>
        </authorList>
    </citation>
    <scope>NUCLEOTIDE SEQUENCE [LARGE SCALE GENOMIC DNA]</scope>
    <source>
        <strain evidence="2 3">DSM 18233</strain>
    </source>
</reference>
<evidence type="ECO:0000259" key="1">
    <source>
        <dbReference type="Pfam" id="PF18857"/>
    </source>
</evidence>
<sequence length="222" mass="24849">MNPIPQAIRPGLEASYNYDSFRDRAIDSPSQQKLPDADRYGPQTSAGAIALGRALNYSPQRIEHLVSGYFGWLGIQALNVSDLMARPALSLPARPDRDFSQPENMFGIGDFVKSANAGQGKYLQRFYDQQSRLDQVYATYSDARKVGDIEKAQELASGNEMRQRVVYNSIGRNIERLTLQGKRITNDPNLSPAEKREALSQINLNRNRLAQMADGYGRRPVP</sequence>